<sequence length="387" mass="41648">MTNFVRWLVPAVRRFRAMLVKELKQLGRDRVLLAFILYAFTVDIFLAASGVSLSLNNAATLVQDHDRTAASRELTGRFRPPYFRIDGQVAHDRDGLAALDSGQAMILLSIPPDLQKNLATGRQSQVAMQVDTTNSVLGFLATSDARQILARFGLESALARLGMPAGGAQAALPVVNNEIRVWYNPNQDDSWFMGISQMLNITTVFSVLLPAAAMVREKERGTVEQLVVSPLSPLGILLPKVVSMTGVILCGIALSLFLILIPLFGIPVKGSVGLFFGLSALYVFTTAGLGLFAATIARNLAQAGMLSILILAPMLFLSGAWTPPEAMPSWLRGLMFASPLHYYLDIAFGVLLKGQGVGELAVSIAGMGGIGILVFAAGLVLFRRQFD</sequence>
<keyword evidence="4" id="KW-1003">Cell membrane</keyword>
<evidence type="ECO:0000256" key="1">
    <source>
        <dbReference type="ARBA" id="ARBA00004651"/>
    </source>
</evidence>
<keyword evidence="5 8" id="KW-0812">Transmembrane</keyword>
<dbReference type="EMBL" id="BMYX01000015">
    <property type="protein sequence ID" value="GGY20662.1"/>
    <property type="molecule type" value="Genomic_DNA"/>
</dbReference>
<gene>
    <name evidence="10" type="ORF">GCM10011289_25350</name>
</gene>
<dbReference type="PROSITE" id="PS51012">
    <property type="entry name" value="ABC_TM2"/>
    <property type="match status" value="1"/>
</dbReference>
<feature type="transmembrane region" description="Helical" evidence="8">
    <location>
        <begin position="272"/>
        <end position="296"/>
    </location>
</feature>
<feature type="transmembrane region" description="Helical" evidence="8">
    <location>
        <begin position="241"/>
        <end position="266"/>
    </location>
</feature>
<evidence type="ECO:0000313" key="11">
    <source>
        <dbReference type="Proteomes" id="UP000645257"/>
    </source>
</evidence>
<keyword evidence="11" id="KW-1185">Reference proteome</keyword>
<dbReference type="InterPro" id="IPR051449">
    <property type="entry name" value="ABC-2_transporter_component"/>
</dbReference>
<proteinExistence type="inferred from homology"/>
<dbReference type="Pfam" id="PF12698">
    <property type="entry name" value="ABC2_membrane_3"/>
    <property type="match status" value="1"/>
</dbReference>
<accession>A0A918P5A6</accession>
<evidence type="ECO:0000256" key="8">
    <source>
        <dbReference type="SAM" id="Phobius"/>
    </source>
</evidence>
<feature type="transmembrane region" description="Helical" evidence="8">
    <location>
        <begin position="360"/>
        <end position="382"/>
    </location>
</feature>
<evidence type="ECO:0000256" key="4">
    <source>
        <dbReference type="ARBA" id="ARBA00022475"/>
    </source>
</evidence>
<dbReference type="RefSeq" id="WP_189534877.1">
    <property type="nucleotide sequence ID" value="NZ_BMYX01000015.1"/>
</dbReference>
<dbReference type="InterPro" id="IPR013525">
    <property type="entry name" value="ABC2_TM"/>
</dbReference>
<dbReference type="AlphaFoldDB" id="A0A918P5A6"/>
<comment type="subcellular location">
    <subcellularLocation>
        <location evidence="1">Cell membrane</location>
        <topology evidence="1">Multi-pass membrane protein</topology>
    </subcellularLocation>
</comment>
<evidence type="ECO:0000256" key="7">
    <source>
        <dbReference type="ARBA" id="ARBA00023136"/>
    </source>
</evidence>
<feature type="transmembrane region" description="Helical" evidence="8">
    <location>
        <begin position="31"/>
        <end position="55"/>
    </location>
</feature>
<feature type="transmembrane region" description="Helical" evidence="8">
    <location>
        <begin position="191"/>
        <end position="215"/>
    </location>
</feature>
<reference evidence="10" key="1">
    <citation type="journal article" date="2014" name="Int. J. Syst. Evol. Microbiol.">
        <title>Complete genome sequence of Corynebacterium casei LMG S-19264T (=DSM 44701T), isolated from a smear-ripened cheese.</title>
        <authorList>
            <consortium name="US DOE Joint Genome Institute (JGI-PGF)"/>
            <person name="Walter F."/>
            <person name="Albersmeier A."/>
            <person name="Kalinowski J."/>
            <person name="Ruckert C."/>
        </authorList>
    </citation>
    <scope>NUCLEOTIDE SEQUENCE</scope>
    <source>
        <strain evidence="10">KCTC 32182</strain>
    </source>
</reference>
<evidence type="ECO:0000256" key="2">
    <source>
        <dbReference type="ARBA" id="ARBA00007783"/>
    </source>
</evidence>
<dbReference type="GO" id="GO:0005886">
    <property type="term" value="C:plasma membrane"/>
    <property type="evidence" value="ECO:0007669"/>
    <property type="project" value="UniProtKB-SubCell"/>
</dbReference>
<keyword evidence="6 8" id="KW-1133">Transmembrane helix</keyword>
<evidence type="ECO:0000313" key="10">
    <source>
        <dbReference type="EMBL" id="GGY20662.1"/>
    </source>
</evidence>
<comment type="similarity">
    <text evidence="2">Belongs to the ABC-2 integral membrane protein family.</text>
</comment>
<dbReference type="PANTHER" id="PTHR30294:SF47">
    <property type="entry name" value="INNER MEMBRANE TRANSPORT PERMEASE YHHJ"/>
    <property type="match status" value="1"/>
</dbReference>
<feature type="domain" description="ABC transmembrane type-2" evidence="9">
    <location>
        <begin position="155"/>
        <end position="385"/>
    </location>
</feature>
<dbReference type="InterPro" id="IPR047817">
    <property type="entry name" value="ABC2_TM_bact-type"/>
</dbReference>
<evidence type="ECO:0000259" key="9">
    <source>
        <dbReference type="PROSITE" id="PS51012"/>
    </source>
</evidence>
<comment type="caution">
    <text evidence="10">The sequence shown here is derived from an EMBL/GenBank/DDBJ whole genome shotgun (WGS) entry which is preliminary data.</text>
</comment>
<keyword evidence="7 8" id="KW-0472">Membrane</keyword>
<reference evidence="10" key="2">
    <citation type="submission" date="2020-09" db="EMBL/GenBank/DDBJ databases">
        <authorList>
            <person name="Sun Q."/>
            <person name="Kim S."/>
        </authorList>
    </citation>
    <scope>NUCLEOTIDE SEQUENCE</scope>
    <source>
        <strain evidence="10">KCTC 32182</strain>
    </source>
</reference>
<keyword evidence="3" id="KW-0813">Transport</keyword>
<evidence type="ECO:0000256" key="6">
    <source>
        <dbReference type="ARBA" id="ARBA00022989"/>
    </source>
</evidence>
<dbReference type="GO" id="GO:0140359">
    <property type="term" value="F:ABC-type transporter activity"/>
    <property type="evidence" value="ECO:0007669"/>
    <property type="project" value="InterPro"/>
</dbReference>
<feature type="transmembrane region" description="Helical" evidence="8">
    <location>
        <begin position="303"/>
        <end position="321"/>
    </location>
</feature>
<dbReference type="Proteomes" id="UP000645257">
    <property type="component" value="Unassembled WGS sequence"/>
</dbReference>
<protein>
    <submittedName>
        <fullName evidence="10">ABC transporter</fullName>
    </submittedName>
</protein>
<evidence type="ECO:0000256" key="5">
    <source>
        <dbReference type="ARBA" id="ARBA00022692"/>
    </source>
</evidence>
<name>A0A918P5A6_9NEIS</name>
<organism evidence="10 11">
    <name type="scientific">Paludibacterium paludis</name>
    <dbReference type="NCBI Taxonomy" id="1225769"/>
    <lineage>
        <taxon>Bacteria</taxon>
        <taxon>Pseudomonadati</taxon>
        <taxon>Pseudomonadota</taxon>
        <taxon>Betaproteobacteria</taxon>
        <taxon>Neisseriales</taxon>
        <taxon>Chromobacteriaceae</taxon>
        <taxon>Paludibacterium</taxon>
    </lineage>
</organism>
<dbReference type="PANTHER" id="PTHR30294">
    <property type="entry name" value="MEMBRANE COMPONENT OF ABC TRANSPORTER YHHJ-RELATED"/>
    <property type="match status" value="1"/>
</dbReference>
<evidence type="ECO:0000256" key="3">
    <source>
        <dbReference type="ARBA" id="ARBA00022448"/>
    </source>
</evidence>